<evidence type="ECO:0000313" key="10">
    <source>
        <dbReference type="Proteomes" id="UP000439903"/>
    </source>
</evidence>
<name>A0A8H4A1J5_GIGMA</name>
<keyword evidence="5" id="KW-0539">Nucleus</keyword>
<dbReference type="InterPro" id="IPR013238">
    <property type="entry name" value="RNA_pol_III_Rbc25"/>
</dbReference>
<feature type="domain" description="RNA polymerase Rpb7-like N-terminal" evidence="7">
    <location>
        <begin position="8"/>
        <end position="64"/>
    </location>
</feature>
<dbReference type="PANTHER" id="PTHR12709:SF1">
    <property type="entry name" value="DNA-DIRECTED RNA POLYMERASE III SUBUNIT RPC8"/>
    <property type="match status" value="1"/>
</dbReference>
<dbReference type="Pfam" id="PF03876">
    <property type="entry name" value="SHS2_Rpb7-N"/>
    <property type="match status" value="1"/>
</dbReference>
<dbReference type="InterPro" id="IPR045113">
    <property type="entry name" value="Rpb7-like"/>
</dbReference>
<dbReference type="AlphaFoldDB" id="A0A8H4A1J5"/>
<evidence type="ECO:0000256" key="1">
    <source>
        <dbReference type="ARBA" id="ARBA00004123"/>
    </source>
</evidence>
<dbReference type="SUPFAM" id="SSF88798">
    <property type="entry name" value="N-terminal, heterodimerisation domain of RBP7 (RpoE)"/>
    <property type="match status" value="1"/>
</dbReference>
<feature type="region of interest" description="Disordered" evidence="6">
    <location>
        <begin position="168"/>
        <end position="194"/>
    </location>
</feature>
<organism evidence="9 10">
    <name type="scientific">Gigaspora margarita</name>
    <dbReference type="NCBI Taxonomy" id="4874"/>
    <lineage>
        <taxon>Eukaryota</taxon>
        <taxon>Fungi</taxon>
        <taxon>Fungi incertae sedis</taxon>
        <taxon>Mucoromycota</taxon>
        <taxon>Glomeromycotina</taxon>
        <taxon>Glomeromycetes</taxon>
        <taxon>Diversisporales</taxon>
        <taxon>Gigasporaceae</taxon>
        <taxon>Gigaspora</taxon>
    </lineage>
</organism>
<accession>A0A8H4A1J5</accession>
<dbReference type="CDD" id="cd04330">
    <property type="entry name" value="RNAP_III_Rpc25_N"/>
    <property type="match status" value="1"/>
</dbReference>
<evidence type="ECO:0000256" key="3">
    <source>
        <dbReference type="ARBA" id="ARBA00022478"/>
    </source>
</evidence>
<proteinExistence type="inferred from homology"/>
<evidence type="ECO:0000259" key="8">
    <source>
        <dbReference type="Pfam" id="PF08292"/>
    </source>
</evidence>
<dbReference type="GO" id="GO:0005666">
    <property type="term" value="C:RNA polymerase III complex"/>
    <property type="evidence" value="ECO:0007669"/>
    <property type="project" value="TreeGrafter"/>
</dbReference>
<comment type="similarity">
    <text evidence="2">Belongs to the eukaryotic RPB7/RPC8 RNA polymerase subunit family.</text>
</comment>
<dbReference type="InterPro" id="IPR012340">
    <property type="entry name" value="NA-bd_OB-fold"/>
</dbReference>
<keyword evidence="10" id="KW-1185">Reference proteome</keyword>
<dbReference type="InterPro" id="IPR036898">
    <property type="entry name" value="RNA_pol_Rpb7-like_N_sf"/>
</dbReference>
<dbReference type="OrthoDB" id="10256606at2759"/>
<keyword evidence="3 9" id="KW-0240">DNA-directed RNA polymerase</keyword>
<feature type="domain" description="RNA polymerase III subunit Rpc25" evidence="8">
    <location>
        <begin position="83"/>
        <end position="175"/>
    </location>
</feature>
<dbReference type="Gene3D" id="2.40.50.140">
    <property type="entry name" value="Nucleic acid-binding proteins"/>
    <property type="match status" value="1"/>
</dbReference>
<evidence type="ECO:0000256" key="6">
    <source>
        <dbReference type="SAM" id="MobiDB-lite"/>
    </source>
</evidence>
<dbReference type="EMBL" id="WTPW01002358">
    <property type="protein sequence ID" value="KAF0384999.1"/>
    <property type="molecule type" value="Genomic_DNA"/>
</dbReference>
<reference evidence="9 10" key="1">
    <citation type="journal article" date="2019" name="Environ. Microbiol.">
        <title>At the nexus of three kingdoms: the genome of the mycorrhizal fungus Gigaspora margarita provides insights into plant, endobacterial and fungal interactions.</title>
        <authorList>
            <person name="Venice F."/>
            <person name="Ghignone S."/>
            <person name="Salvioli di Fossalunga A."/>
            <person name="Amselem J."/>
            <person name="Novero M."/>
            <person name="Xianan X."/>
            <person name="Sedzielewska Toro K."/>
            <person name="Morin E."/>
            <person name="Lipzen A."/>
            <person name="Grigoriev I.V."/>
            <person name="Henrissat B."/>
            <person name="Martin F.M."/>
            <person name="Bonfante P."/>
        </authorList>
    </citation>
    <scope>NUCLEOTIDE SEQUENCE [LARGE SCALE GENOMIC DNA]</scope>
    <source>
        <strain evidence="9 10">BEG34</strain>
    </source>
</reference>
<evidence type="ECO:0000259" key="7">
    <source>
        <dbReference type="Pfam" id="PF03876"/>
    </source>
</evidence>
<evidence type="ECO:0000256" key="2">
    <source>
        <dbReference type="ARBA" id="ARBA00009307"/>
    </source>
</evidence>
<dbReference type="Proteomes" id="UP000439903">
    <property type="component" value="Unassembled WGS sequence"/>
</dbReference>
<protein>
    <submittedName>
        <fullName evidence="9">DNA-directed RNA polymerase III subunit RPC8</fullName>
    </submittedName>
</protein>
<comment type="caution">
    <text evidence="9">The sequence shown here is derived from an EMBL/GenBank/DDBJ whole genome shotgun (WGS) entry which is preliminary data.</text>
</comment>
<dbReference type="GO" id="GO:0006384">
    <property type="term" value="P:transcription initiation at RNA polymerase III promoter"/>
    <property type="evidence" value="ECO:0007669"/>
    <property type="project" value="TreeGrafter"/>
</dbReference>
<dbReference type="Pfam" id="PF08292">
    <property type="entry name" value="RNA_pol_Rbc25"/>
    <property type="match status" value="1"/>
</dbReference>
<gene>
    <name evidence="9" type="ORF">F8M41_011517</name>
</gene>
<evidence type="ECO:0000313" key="9">
    <source>
        <dbReference type="EMBL" id="KAF0384999.1"/>
    </source>
</evidence>
<sequence length="362" mass="41106">MFILSVLKDTIHIQPYDFHKDKFDALTDEINRIYANKVIQNVGLCICLFEIISASEETVHYGNGASYAKVTFRLVVFRPFIGEIIEGTVSSNTFEGVKVTLGYFDDILIPTHNDDGWMFDHETQVWVRLWGSQISEQSWATPIYMYMDKDTTIKFRVVEEKFNDVCTKGPPPKRTGVVAGQKAPMPSSSSLPSDVMIVGNNRSGNTQNVKTDTITNVPTGGKLVPYELIGSIAERVEDSWVTNAKENFVSLKQDVHKDENSMWKNIENELEKIQIEKLGYDHSLCSGILDDSLKPFTALSEEDKNVFKASSKKFLIQHDETLKNICKKFVLGKTEKNHNEEYGDALYDEFFGSTRKVKRVNK</sequence>
<evidence type="ECO:0000256" key="4">
    <source>
        <dbReference type="ARBA" id="ARBA00023163"/>
    </source>
</evidence>
<dbReference type="Gene3D" id="3.30.1490.120">
    <property type="entry name" value="RNA polymerase Rpb7-like, N-terminal domain"/>
    <property type="match status" value="1"/>
</dbReference>
<dbReference type="PANTHER" id="PTHR12709">
    <property type="entry name" value="DNA-DIRECTED RNA POLYMERASE II, III"/>
    <property type="match status" value="1"/>
</dbReference>
<dbReference type="InterPro" id="IPR005576">
    <property type="entry name" value="Rpb7-like_N"/>
</dbReference>
<evidence type="ECO:0000256" key="5">
    <source>
        <dbReference type="ARBA" id="ARBA00023242"/>
    </source>
</evidence>
<dbReference type="SUPFAM" id="SSF50249">
    <property type="entry name" value="Nucleic acid-binding proteins"/>
    <property type="match status" value="1"/>
</dbReference>
<dbReference type="FunFam" id="3.30.1490.120:FF:000002">
    <property type="entry name" value="DNA-directed RNA polymerase III subunit RPC8"/>
    <property type="match status" value="1"/>
</dbReference>
<keyword evidence="4" id="KW-0804">Transcription</keyword>
<comment type="subcellular location">
    <subcellularLocation>
        <location evidence="1">Nucleus</location>
    </subcellularLocation>
</comment>